<dbReference type="Proteomes" id="UP000215453">
    <property type="component" value="Chromosome 5"/>
</dbReference>
<dbReference type="AlphaFoldDB" id="A0A1Y6LKR2"/>
<keyword evidence="1" id="KW-0472">Membrane</keyword>
<protein>
    <submittedName>
        <fullName evidence="2">Uncharacterized protein</fullName>
    </submittedName>
</protein>
<evidence type="ECO:0000256" key="1">
    <source>
        <dbReference type="SAM" id="Phobius"/>
    </source>
</evidence>
<evidence type="ECO:0000313" key="3">
    <source>
        <dbReference type="Proteomes" id="UP000215453"/>
    </source>
</evidence>
<keyword evidence="1" id="KW-0812">Transmembrane</keyword>
<organism evidence="2 3">
    <name type="scientific">Zymoseptoria tritici ST99CH_1A5</name>
    <dbReference type="NCBI Taxonomy" id="1276529"/>
    <lineage>
        <taxon>Eukaryota</taxon>
        <taxon>Fungi</taxon>
        <taxon>Dikarya</taxon>
        <taxon>Ascomycota</taxon>
        <taxon>Pezizomycotina</taxon>
        <taxon>Dothideomycetes</taxon>
        <taxon>Dothideomycetidae</taxon>
        <taxon>Mycosphaerellales</taxon>
        <taxon>Mycosphaerellaceae</taxon>
        <taxon>Zymoseptoria</taxon>
    </lineage>
</organism>
<evidence type="ECO:0000313" key="2">
    <source>
        <dbReference type="EMBL" id="SMY24976.1"/>
    </source>
</evidence>
<keyword evidence="1" id="KW-1133">Transmembrane helix</keyword>
<gene>
    <name evidence="2" type="ORF">ZT1A5_G6418</name>
</gene>
<accession>A0A1Y6LKR2</accession>
<proteinExistence type="predicted"/>
<name>A0A1Y6LKR2_ZYMTR</name>
<feature type="transmembrane region" description="Helical" evidence="1">
    <location>
        <begin position="12"/>
        <end position="31"/>
    </location>
</feature>
<reference evidence="2 3" key="1">
    <citation type="submission" date="2016-10" db="EMBL/GenBank/DDBJ databases">
        <authorList>
            <person name="Varghese N."/>
        </authorList>
    </citation>
    <scope>NUCLEOTIDE SEQUENCE [LARGE SCALE GENOMIC DNA]</scope>
</reference>
<dbReference type="EMBL" id="LT882680">
    <property type="protein sequence ID" value="SMY24976.1"/>
    <property type="molecule type" value="Genomic_DNA"/>
</dbReference>
<sequence length="112" mass="12134">MAKHQNTLRSGLSSICSAMIVVLIFALAQLGSSAKTPASRNHGSFFKPRDLPASPRLNIARDAGTLPSGIRMPPQLPFTFNDTVESIQDKARAYIALQDTALQKILDSVRVN</sequence>